<sequence length="63" mass="6843">MEIIFIQTELQKARGNSVTDILLGKRRNGGAEGENGSIARKRNGRGDNDDAIVWVDEVSGSNI</sequence>
<reference evidence="2" key="2">
    <citation type="submission" date="2020-11" db="EMBL/GenBank/DDBJ databases">
        <authorList>
            <person name="McCartney M.A."/>
            <person name="Auch B."/>
            <person name="Kono T."/>
            <person name="Mallez S."/>
            <person name="Becker A."/>
            <person name="Gohl D.M."/>
            <person name="Silverstein K.A.T."/>
            <person name="Koren S."/>
            <person name="Bechman K.B."/>
            <person name="Herman A."/>
            <person name="Abrahante J.E."/>
            <person name="Garbe J."/>
        </authorList>
    </citation>
    <scope>NUCLEOTIDE SEQUENCE</scope>
    <source>
        <strain evidence="2">Duluth1</strain>
        <tissue evidence="2">Whole animal</tissue>
    </source>
</reference>
<dbReference type="EMBL" id="JAIWYP010000004">
    <property type="protein sequence ID" value="KAH3834660.1"/>
    <property type="molecule type" value="Genomic_DNA"/>
</dbReference>
<protein>
    <submittedName>
        <fullName evidence="2">Uncharacterized protein</fullName>
    </submittedName>
</protein>
<evidence type="ECO:0000313" key="2">
    <source>
        <dbReference type="EMBL" id="KAH3834660.1"/>
    </source>
</evidence>
<accession>A0A9D4QLJ4</accession>
<keyword evidence="3" id="KW-1185">Reference proteome</keyword>
<gene>
    <name evidence="2" type="ORF">DPMN_107993</name>
</gene>
<organism evidence="2 3">
    <name type="scientific">Dreissena polymorpha</name>
    <name type="common">Zebra mussel</name>
    <name type="synonym">Mytilus polymorpha</name>
    <dbReference type="NCBI Taxonomy" id="45954"/>
    <lineage>
        <taxon>Eukaryota</taxon>
        <taxon>Metazoa</taxon>
        <taxon>Spiralia</taxon>
        <taxon>Lophotrochozoa</taxon>
        <taxon>Mollusca</taxon>
        <taxon>Bivalvia</taxon>
        <taxon>Autobranchia</taxon>
        <taxon>Heteroconchia</taxon>
        <taxon>Euheterodonta</taxon>
        <taxon>Imparidentia</taxon>
        <taxon>Neoheterodontei</taxon>
        <taxon>Myida</taxon>
        <taxon>Dreissenoidea</taxon>
        <taxon>Dreissenidae</taxon>
        <taxon>Dreissena</taxon>
    </lineage>
</organism>
<comment type="caution">
    <text evidence="2">The sequence shown here is derived from an EMBL/GenBank/DDBJ whole genome shotgun (WGS) entry which is preliminary data.</text>
</comment>
<feature type="region of interest" description="Disordered" evidence="1">
    <location>
        <begin position="26"/>
        <end position="47"/>
    </location>
</feature>
<reference evidence="2" key="1">
    <citation type="journal article" date="2019" name="bioRxiv">
        <title>The Genome of the Zebra Mussel, Dreissena polymorpha: A Resource for Invasive Species Research.</title>
        <authorList>
            <person name="McCartney M.A."/>
            <person name="Auch B."/>
            <person name="Kono T."/>
            <person name="Mallez S."/>
            <person name="Zhang Y."/>
            <person name="Obille A."/>
            <person name="Becker A."/>
            <person name="Abrahante J.E."/>
            <person name="Garbe J."/>
            <person name="Badalamenti J.P."/>
            <person name="Herman A."/>
            <person name="Mangelson H."/>
            <person name="Liachko I."/>
            <person name="Sullivan S."/>
            <person name="Sone E.D."/>
            <person name="Koren S."/>
            <person name="Silverstein K.A.T."/>
            <person name="Beckman K.B."/>
            <person name="Gohl D.M."/>
        </authorList>
    </citation>
    <scope>NUCLEOTIDE SEQUENCE</scope>
    <source>
        <strain evidence="2">Duluth1</strain>
        <tissue evidence="2">Whole animal</tissue>
    </source>
</reference>
<proteinExistence type="predicted"/>
<dbReference type="AlphaFoldDB" id="A0A9D4QLJ4"/>
<dbReference type="Proteomes" id="UP000828390">
    <property type="component" value="Unassembled WGS sequence"/>
</dbReference>
<evidence type="ECO:0000256" key="1">
    <source>
        <dbReference type="SAM" id="MobiDB-lite"/>
    </source>
</evidence>
<evidence type="ECO:0000313" key="3">
    <source>
        <dbReference type="Proteomes" id="UP000828390"/>
    </source>
</evidence>
<name>A0A9D4QLJ4_DREPO</name>